<dbReference type="Pfam" id="PF26078">
    <property type="entry name" value="Baseplate_J_M"/>
    <property type="match status" value="1"/>
</dbReference>
<dbReference type="PANTHER" id="PTHR35862">
    <property type="entry name" value="FELS-2 PROPHAGE PROTEIN"/>
    <property type="match status" value="1"/>
</dbReference>
<feature type="domain" description="Baseplate J-like central" evidence="1">
    <location>
        <begin position="131"/>
        <end position="201"/>
    </location>
</feature>
<dbReference type="PIRSF" id="PIRSF020481">
    <property type="entry name" value="BAP"/>
    <property type="match status" value="1"/>
</dbReference>
<comment type="caution">
    <text evidence="2">The sequence shown here is derived from an EMBL/GenBank/DDBJ whole genome shotgun (WGS) entry which is preliminary data.</text>
</comment>
<accession>A0A103RHL3</accession>
<dbReference type="RefSeq" id="WP_059751521.1">
    <property type="nucleotide sequence ID" value="NZ_CP013414.1"/>
</dbReference>
<proteinExistence type="predicted"/>
<dbReference type="AlphaFoldDB" id="A0A103RHL3"/>
<dbReference type="OrthoDB" id="9793802at2"/>
<dbReference type="InterPro" id="IPR058531">
    <property type="entry name" value="Baseplate_J_M"/>
</dbReference>
<sequence>MTIIDLASLDPPDLVELLDFEAAYQMKLAHFKAIYPDWTAALESDPVVKLLELAAYEEIRFRTRVNDAARAAMLAFATGADLEHLAVLLDTERAVVDPGDPNADPPIPQRMESDERLKLRAQLSPERATVAGPFAAYRSLAMDASADVLDVAVDRPEPGTVRLTVMSAKGDGVPDQALIDIVRAKVSPETVRPLNDTVLVEPAIKIEYAIDALIYVRSGPDPKVVRDARRKVLDGVVAKSRRLRAGMPRSAIEGALHAPDSGVTGLDLSTPVDNVVCGPREFAHCTGIRVEVKADES</sequence>
<dbReference type="InterPro" id="IPR014507">
    <property type="entry name" value="Baseplate_assembly_J_pred"/>
</dbReference>
<evidence type="ECO:0000313" key="2">
    <source>
        <dbReference type="EMBL" id="KVG67959.1"/>
    </source>
</evidence>
<evidence type="ECO:0000313" key="3">
    <source>
        <dbReference type="Proteomes" id="UP000064029"/>
    </source>
</evidence>
<protein>
    <submittedName>
        <fullName evidence="2">Baseplate J protein</fullName>
    </submittedName>
</protein>
<dbReference type="PANTHER" id="PTHR35862:SF1">
    <property type="entry name" value="FELS-2 PROPHAGE PROTEIN"/>
    <property type="match status" value="1"/>
</dbReference>
<organism evidence="2 3">
    <name type="scientific">Burkholderia ubonensis</name>
    <dbReference type="NCBI Taxonomy" id="101571"/>
    <lineage>
        <taxon>Bacteria</taxon>
        <taxon>Pseudomonadati</taxon>
        <taxon>Pseudomonadota</taxon>
        <taxon>Betaproteobacteria</taxon>
        <taxon>Burkholderiales</taxon>
        <taxon>Burkholderiaceae</taxon>
        <taxon>Burkholderia</taxon>
        <taxon>Burkholderia cepacia complex</taxon>
    </lineage>
</organism>
<dbReference type="EMBL" id="LOXM01000118">
    <property type="protein sequence ID" value="KVG67959.1"/>
    <property type="molecule type" value="Genomic_DNA"/>
</dbReference>
<evidence type="ECO:0000259" key="1">
    <source>
        <dbReference type="Pfam" id="PF26078"/>
    </source>
</evidence>
<dbReference type="Proteomes" id="UP000064029">
    <property type="component" value="Unassembled WGS sequence"/>
</dbReference>
<name>A0A103RHL3_9BURK</name>
<dbReference type="InterPro" id="IPR052726">
    <property type="entry name" value="Phage_Baseplate_Hub"/>
</dbReference>
<gene>
    <name evidence="2" type="ORF">WJ33_24195</name>
</gene>
<reference evidence="2 3" key="1">
    <citation type="submission" date="2015-11" db="EMBL/GenBank/DDBJ databases">
        <title>Expanding the genomic diversity of Burkholderia species for the development of highly accurate diagnostics.</title>
        <authorList>
            <person name="Sahl J."/>
            <person name="Keim P."/>
            <person name="Wagner D."/>
        </authorList>
    </citation>
    <scope>NUCLEOTIDE SEQUENCE [LARGE SCALE GENOMIC DNA]</scope>
    <source>
        <strain evidence="2 3">MSMB2036</strain>
    </source>
</reference>